<feature type="domain" description="Sortilin N-terminal" evidence="3">
    <location>
        <begin position="210"/>
        <end position="327"/>
    </location>
</feature>
<dbReference type="CDD" id="cd15482">
    <property type="entry name" value="Sialidase_non-viral"/>
    <property type="match status" value="1"/>
</dbReference>
<feature type="signal peptide" evidence="2">
    <location>
        <begin position="1"/>
        <end position="26"/>
    </location>
</feature>
<evidence type="ECO:0000256" key="2">
    <source>
        <dbReference type="SAM" id="SignalP"/>
    </source>
</evidence>
<dbReference type="EMBL" id="AP018042">
    <property type="protein sequence ID" value="BAX81079.1"/>
    <property type="molecule type" value="Genomic_DNA"/>
</dbReference>
<keyword evidence="1" id="KW-0677">Repeat</keyword>
<dbReference type="InterPro" id="IPR052025">
    <property type="entry name" value="Xyloglucanase_GH74"/>
</dbReference>
<accession>A0A1Y1CKZ9</accession>
<dbReference type="PANTHER" id="PTHR43739">
    <property type="entry name" value="XYLOGLUCANASE (EUROFUNG)"/>
    <property type="match status" value="1"/>
</dbReference>
<dbReference type="GO" id="GO:0010411">
    <property type="term" value="P:xyloglucan metabolic process"/>
    <property type="evidence" value="ECO:0007669"/>
    <property type="project" value="TreeGrafter"/>
</dbReference>
<evidence type="ECO:0000313" key="5">
    <source>
        <dbReference type="Proteomes" id="UP000218267"/>
    </source>
</evidence>
<dbReference type="SUPFAM" id="SSF110296">
    <property type="entry name" value="Oligoxyloglucan reducing end-specific cellobiohydrolase"/>
    <property type="match status" value="2"/>
</dbReference>
<keyword evidence="2" id="KW-0732">Signal</keyword>
<reference evidence="5" key="2">
    <citation type="journal article" date="2020" name="Antonie Van Leeuwenhoek">
        <title>Labilibaculum antarcticum sp. nov., a novel facultative anaerobic, psychrotorelant bacterium isolated from marine sediment of Antarctica.</title>
        <authorList>
            <person name="Watanabe M."/>
            <person name="Kojima H."/>
            <person name="Fukui M."/>
        </authorList>
    </citation>
    <scope>NUCLEOTIDE SEQUENCE [LARGE SCALE GENOMIC DNA]</scope>
    <source>
        <strain evidence="5">SPP2</strain>
    </source>
</reference>
<dbReference type="RefSeq" id="WP_197705565.1">
    <property type="nucleotide sequence ID" value="NZ_AP018042.1"/>
</dbReference>
<dbReference type="SUPFAM" id="SSF50939">
    <property type="entry name" value="Sialidases"/>
    <property type="match status" value="1"/>
</dbReference>
<evidence type="ECO:0000313" key="4">
    <source>
        <dbReference type="EMBL" id="BAX81079.1"/>
    </source>
</evidence>
<dbReference type="KEGG" id="mbas:ALGA_2767"/>
<evidence type="ECO:0000259" key="3">
    <source>
        <dbReference type="Pfam" id="PF15902"/>
    </source>
</evidence>
<organism evidence="4 5">
    <name type="scientific">Labilibaculum antarcticum</name>
    <dbReference type="NCBI Taxonomy" id="1717717"/>
    <lineage>
        <taxon>Bacteria</taxon>
        <taxon>Pseudomonadati</taxon>
        <taxon>Bacteroidota</taxon>
        <taxon>Bacteroidia</taxon>
        <taxon>Marinilabiliales</taxon>
        <taxon>Marinifilaceae</taxon>
        <taxon>Labilibaculum</taxon>
    </lineage>
</organism>
<proteinExistence type="predicted"/>
<dbReference type="PANTHER" id="PTHR43739:SF5">
    <property type="entry name" value="EXO-ALPHA-SIALIDASE"/>
    <property type="match status" value="1"/>
</dbReference>
<dbReference type="InterPro" id="IPR015943">
    <property type="entry name" value="WD40/YVTN_repeat-like_dom_sf"/>
</dbReference>
<dbReference type="AlphaFoldDB" id="A0A1Y1CKZ9"/>
<protein>
    <recommendedName>
        <fullName evidence="3">Sortilin N-terminal domain-containing protein</fullName>
    </recommendedName>
</protein>
<dbReference type="Gene3D" id="2.130.10.10">
    <property type="entry name" value="YVTN repeat-like/Quinoprotein amine dehydrogenase"/>
    <property type="match status" value="5"/>
</dbReference>
<sequence>MLKLKNIGLFAIYVLLGLSMSGQSLAQKMDKNFFNRIKTEKVQSDQSVEWKNFGPGMSGYCEEFWCHPTDTNVMFMGPDMHVTYGTWDNGKSWHTIKDSDGDGKDLERTLDIVFSLQNPDYGVALERYGNIFETKDRGRTWKLVYTITEKNNPVFKKNSSYNAFTKIAIHPTNDNIWFIGVGNFWDVKANHKTQKNPNGLIHSRASYGYILKTTDKGKSWTKIANHISDELDVARIIINPANADHMIIATSHGVYTSSDGGDSWKASSKGLPNNLPRDLCSYYNPKTKEFVLYLVEQTVYTAKGKTTEATGGVYKSVDGGASWINITGNLGINLSVIADSGVRDRYHRTISHWFGIDKNVSKKTYTTYPDKTLSVYNRIVVNPLDKNEIYLSHNKKHDRGFGPGEVWKTENGGKTWFACVRDGKYWIAEKDKAYWQEKNNPTGANIEFAHIQGEMDEGSETAGNRMMAINAKGDVFLGIAQQTVRSNNKGASWQQVDDYETAPGSNAWVGRGGSDLPGRFMLLETGIEDRYLLCSGEHGLWETTDLGTYPDKDAVAVKQIEGQVHDHSGNHASHSTSTVAVHPNDTNTIYILSWRQEHRGKLRRTQDGGKTWENISTIFDGNNNSWEGLAMTYSLQIDPNKPDNMYFCSIRKPISEVGSSVKENILTKGGYGVYRSTDAGYTWTLSNEGLPAKCSVRRLTMDPQNPEIIYASVNQKSDNDPGGLYKSTDKAMTWSKVKVPAVVKSVNNLFIDRNTNYMYISCGTRSGEYISGGVWLSKDNGKKWEKIFKAPYVWQTEISPVNSDIILVNVPAQVSTKFKDFKNPGLYLSKDAGKSWTKINKGIGQPDKMVDAKPDPYHENIIWSAGWGSGWFKAIIKE</sequence>
<reference evidence="4 5" key="1">
    <citation type="journal article" date="2018" name="Mar. Genomics">
        <title>Complete genome sequence of Marinifilaceae bacterium strain SPP2, isolated from the Antarctic marine sediment.</title>
        <authorList>
            <person name="Watanabe M."/>
            <person name="Kojima H."/>
            <person name="Fukui M."/>
        </authorList>
    </citation>
    <scope>NUCLEOTIDE SEQUENCE [LARGE SCALE GENOMIC DNA]</scope>
    <source>
        <strain evidence="4 5">SPP2</strain>
    </source>
</reference>
<feature type="chain" id="PRO_5012892026" description="Sortilin N-terminal domain-containing protein" evidence="2">
    <location>
        <begin position="27"/>
        <end position="878"/>
    </location>
</feature>
<gene>
    <name evidence="4" type="ORF">ALGA_2767</name>
</gene>
<evidence type="ECO:0000256" key="1">
    <source>
        <dbReference type="ARBA" id="ARBA00022737"/>
    </source>
</evidence>
<keyword evidence="5" id="KW-1185">Reference proteome</keyword>
<dbReference type="InterPro" id="IPR036278">
    <property type="entry name" value="Sialidase_sf"/>
</dbReference>
<feature type="domain" description="Sortilin N-terminal" evidence="3">
    <location>
        <begin position="673"/>
        <end position="788"/>
    </location>
</feature>
<name>A0A1Y1CKZ9_9BACT</name>
<dbReference type="Proteomes" id="UP000218267">
    <property type="component" value="Chromosome"/>
</dbReference>
<dbReference type="InterPro" id="IPR031778">
    <property type="entry name" value="Sortilin_N"/>
</dbReference>
<dbReference type="Pfam" id="PF15902">
    <property type="entry name" value="Sortilin-Vps10"/>
    <property type="match status" value="2"/>
</dbReference>